<organism evidence="3 4">
    <name type="scientific">Pseudonocardia lutea</name>
    <dbReference type="NCBI Taxonomy" id="2172015"/>
    <lineage>
        <taxon>Bacteria</taxon>
        <taxon>Bacillati</taxon>
        <taxon>Actinomycetota</taxon>
        <taxon>Actinomycetes</taxon>
        <taxon>Pseudonocardiales</taxon>
        <taxon>Pseudonocardiaceae</taxon>
        <taxon>Pseudonocardia</taxon>
    </lineage>
</organism>
<keyword evidence="4" id="KW-1185">Reference proteome</keyword>
<reference evidence="4" key="1">
    <citation type="journal article" date="2019" name="Int. J. Syst. Evol. Microbiol.">
        <title>The Global Catalogue of Microorganisms (GCM) 10K type strain sequencing project: providing services to taxonomists for standard genome sequencing and annotation.</title>
        <authorList>
            <consortium name="The Broad Institute Genomics Platform"/>
            <consortium name="The Broad Institute Genome Sequencing Center for Infectious Disease"/>
            <person name="Wu L."/>
            <person name="Ma J."/>
        </authorList>
    </citation>
    <scope>NUCLEOTIDE SEQUENCE [LARGE SCALE GENOMIC DNA]</scope>
    <source>
        <strain evidence="4">CGMCC 4.7397</strain>
    </source>
</reference>
<evidence type="ECO:0000313" key="4">
    <source>
        <dbReference type="Proteomes" id="UP001596119"/>
    </source>
</evidence>
<keyword evidence="2" id="KW-0472">Membrane</keyword>
<sequence>MADVHRADVLVRWVGLLPFARGAAAPEQPAPPGGPWETGRRRPSRRQPSPQGAAPPGAEPAPRPLPVPGPPPVPLDPPPLDLGRAALEPEPAPLVDPLLFRGLVRPSGAPSAPRRRRRGAVVDGIEHRPPVRPDPHIVGLSRRLRGRLGSRAFTLVFVGIYLLILVQLIVSLMTR</sequence>
<dbReference type="Proteomes" id="UP001596119">
    <property type="component" value="Unassembled WGS sequence"/>
</dbReference>
<feature type="region of interest" description="Disordered" evidence="1">
    <location>
        <begin position="23"/>
        <end position="87"/>
    </location>
</feature>
<evidence type="ECO:0000256" key="2">
    <source>
        <dbReference type="SAM" id="Phobius"/>
    </source>
</evidence>
<accession>A0ABW1ID56</accession>
<feature type="compositionally biased region" description="Low complexity" evidence="1">
    <location>
        <begin position="46"/>
        <end position="56"/>
    </location>
</feature>
<proteinExistence type="predicted"/>
<comment type="caution">
    <text evidence="3">The sequence shown here is derived from an EMBL/GenBank/DDBJ whole genome shotgun (WGS) entry which is preliminary data.</text>
</comment>
<feature type="compositionally biased region" description="Pro residues" evidence="1">
    <location>
        <begin position="57"/>
        <end position="80"/>
    </location>
</feature>
<keyword evidence="2" id="KW-0812">Transmembrane</keyword>
<evidence type="ECO:0000313" key="3">
    <source>
        <dbReference type="EMBL" id="MFC5950279.1"/>
    </source>
</evidence>
<feature type="transmembrane region" description="Helical" evidence="2">
    <location>
        <begin position="152"/>
        <end position="173"/>
    </location>
</feature>
<protein>
    <submittedName>
        <fullName evidence="3">Uncharacterized protein</fullName>
    </submittedName>
</protein>
<evidence type="ECO:0000256" key="1">
    <source>
        <dbReference type="SAM" id="MobiDB-lite"/>
    </source>
</evidence>
<gene>
    <name evidence="3" type="ORF">ACFQH9_18595</name>
</gene>
<dbReference type="RefSeq" id="WP_379567415.1">
    <property type="nucleotide sequence ID" value="NZ_JBHSQK010000045.1"/>
</dbReference>
<keyword evidence="2" id="KW-1133">Transmembrane helix</keyword>
<dbReference type="EMBL" id="JBHSQK010000045">
    <property type="protein sequence ID" value="MFC5950279.1"/>
    <property type="molecule type" value="Genomic_DNA"/>
</dbReference>
<name>A0ABW1ID56_9PSEU</name>